<dbReference type="Gene3D" id="3.40.50.300">
    <property type="entry name" value="P-loop containing nucleotide triphosphate hydrolases"/>
    <property type="match status" value="3"/>
</dbReference>
<dbReference type="GO" id="GO:0000725">
    <property type="term" value="P:recombinational repair"/>
    <property type="evidence" value="ECO:0007669"/>
    <property type="project" value="TreeGrafter"/>
</dbReference>
<name>A0A4Q1KNR1_9FLAO</name>
<dbReference type="Pfam" id="PF13361">
    <property type="entry name" value="UvrD_C"/>
    <property type="match status" value="1"/>
</dbReference>
<evidence type="ECO:0000256" key="1">
    <source>
        <dbReference type="ARBA" id="ARBA00022741"/>
    </source>
</evidence>
<evidence type="ECO:0000313" key="11">
    <source>
        <dbReference type="EMBL" id="RXR31507.1"/>
    </source>
</evidence>
<dbReference type="GO" id="GO:0006265">
    <property type="term" value="P:DNA topological change"/>
    <property type="evidence" value="ECO:0007669"/>
    <property type="project" value="InterPro"/>
</dbReference>
<reference evidence="12" key="1">
    <citation type="submission" date="2019-01" db="EMBL/GenBank/DDBJ databases">
        <title>Cytophagaceae bacterium strain CAR-16.</title>
        <authorList>
            <person name="Chen W.-M."/>
        </authorList>
    </citation>
    <scope>NUCLEOTIDE SEQUENCE [LARGE SCALE GENOMIC DNA]</scope>
    <source>
        <strain evidence="12">ICH-30</strain>
    </source>
</reference>
<dbReference type="PANTHER" id="PTHR11070">
    <property type="entry name" value="UVRD / RECB / PCRA DNA HELICASE FAMILY MEMBER"/>
    <property type="match status" value="1"/>
</dbReference>
<keyword evidence="12" id="KW-1185">Reference proteome</keyword>
<evidence type="ECO:0000256" key="9">
    <source>
        <dbReference type="PROSITE-ProRule" id="PRU00560"/>
    </source>
</evidence>
<dbReference type="InterPro" id="IPR014017">
    <property type="entry name" value="DNA_helicase_UvrD-like_C"/>
</dbReference>
<keyword evidence="2 9" id="KW-0378">Hydrolase</keyword>
<comment type="catalytic activity">
    <reaction evidence="6">
        <text>Couples ATP hydrolysis with the unwinding of duplex DNA by translocating in the 3'-5' direction.</text>
        <dbReference type="EC" id="5.6.2.4"/>
    </reaction>
</comment>
<evidence type="ECO:0000259" key="10">
    <source>
        <dbReference type="PROSITE" id="PS51198"/>
    </source>
</evidence>
<dbReference type="RefSeq" id="WP_129464673.1">
    <property type="nucleotide sequence ID" value="NZ_SBKQ01000009.1"/>
</dbReference>
<dbReference type="Pfam" id="PF00580">
    <property type="entry name" value="UvrD-helicase"/>
    <property type="match status" value="1"/>
</dbReference>
<comment type="catalytic activity">
    <reaction evidence="8">
        <text>ATP + H2O = ADP + phosphate + H(+)</text>
        <dbReference type="Rhea" id="RHEA:13065"/>
        <dbReference type="ChEBI" id="CHEBI:15377"/>
        <dbReference type="ChEBI" id="CHEBI:15378"/>
        <dbReference type="ChEBI" id="CHEBI:30616"/>
        <dbReference type="ChEBI" id="CHEBI:43474"/>
        <dbReference type="ChEBI" id="CHEBI:456216"/>
        <dbReference type="EC" id="5.6.2.4"/>
    </reaction>
</comment>
<evidence type="ECO:0000256" key="2">
    <source>
        <dbReference type="ARBA" id="ARBA00022801"/>
    </source>
</evidence>
<evidence type="ECO:0000256" key="8">
    <source>
        <dbReference type="ARBA" id="ARBA00048988"/>
    </source>
</evidence>
<keyword evidence="1 9" id="KW-0547">Nucleotide-binding</keyword>
<keyword evidence="5" id="KW-0413">Isomerase</keyword>
<evidence type="ECO:0000256" key="5">
    <source>
        <dbReference type="ARBA" id="ARBA00023235"/>
    </source>
</evidence>
<dbReference type="Pfam" id="PF01396">
    <property type="entry name" value="Zn_ribbon_Top1"/>
    <property type="match status" value="2"/>
</dbReference>
<dbReference type="InterPro" id="IPR000212">
    <property type="entry name" value="DNA_helicase_UvrD/REP"/>
</dbReference>
<dbReference type="GO" id="GO:0003916">
    <property type="term" value="F:DNA topoisomerase activity"/>
    <property type="evidence" value="ECO:0007669"/>
    <property type="project" value="InterPro"/>
</dbReference>
<accession>A0A4Q1KNR1</accession>
<feature type="domain" description="UvrD-like helicase ATP-binding" evidence="10">
    <location>
        <begin position="125"/>
        <end position="604"/>
    </location>
</feature>
<dbReference type="PROSITE" id="PS51198">
    <property type="entry name" value="UVRD_HELICASE_ATP_BIND"/>
    <property type="match status" value="1"/>
</dbReference>
<dbReference type="GO" id="GO:0003677">
    <property type="term" value="F:DNA binding"/>
    <property type="evidence" value="ECO:0007669"/>
    <property type="project" value="InterPro"/>
</dbReference>
<dbReference type="EMBL" id="SBKQ01000009">
    <property type="protein sequence ID" value="RXR31507.1"/>
    <property type="molecule type" value="Genomic_DNA"/>
</dbReference>
<dbReference type="EC" id="5.6.2.4" evidence="7"/>
<dbReference type="OrthoDB" id="9809039at2"/>
<evidence type="ECO:0000313" key="12">
    <source>
        <dbReference type="Proteomes" id="UP000289734"/>
    </source>
</evidence>
<keyword evidence="3 9" id="KW-0347">Helicase</keyword>
<dbReference type="GO" id="GO:0005524">
    <property type="term" value="F:ATP binding"/>
    <property type="evidence" value="ECO:0007669"/>
    <property type="project" value="UniProtKB-UniRule"/>
</dbReference>
<evidence type="ECO:0000256" key="3">
    <source>
        <dbReference type="ARBA" id="ARBA00022806"/>
    </source>
</evidence>
<dbReference type="GO" id="GO:0016887">
    <property type="term" value="F:ATP hydrolysis activity"/>
    <property type="evidence" value="ECO:0007669"/>
    <property type="project" value="RHEA"/>
</dbReference>
<feature type="binding site" evidence="9">
    <location>
        <begin position="146"/>
        <end position="153"/>
    </location>
    <ligand>
        <name>ATP</name>
        <dbReference type="ChEBI" id="CHEBI:30616"/>
    </ligand>
</feature>
<dbReference type="InterPro" id="IPR027417">
    <property type="entry name" value="P-loop_NTPase"/>
</dbReference>
<dbReference type="SUPFAM" id="SSF52540">
    <property type="entry name" value="P-loop containing nucleoside triphosphate hydrolases"/>
    <property type="match status" value="1"/>
</dbReference>
<evidence type="ECO:0000256" key="4">
    <source>
        <dbReference type="ARBA" id="ARBA00022840"/>
    </source>
</evidence>
<evidence type="ECO:0000256" key="7">
    <source>
        <dbReference type="ARBA" id="ARBA00034808"/>
    </source>
</evidence>
<dbReference type="GO" id="GO:0005829">
    <property type="term" value="C:cytosol"/>
    <property type="evidence" value="ECO:0007669"/>
    <property type="project" value="TreeGrafter"/>
</dbReference>
<dbReference type="GO" id="GO:0043138">
    <property type="term" value="F:3'-5' DNA helicase activity"/>
    <property type="evidence" value="ECO:0007669"/>
    <property type="project" value="UniProtKB-EC"/>
</dbReference>
<dbReference type="InterPro" id="IPR014016">
    <property type="entry name" value="UvrD-like_ATP-bd"/>
</dbReference>
<evidence type="ECO:0000256" key="6">
    <source>
        <dbReference type="ARBA" id="ARBA00034617"/>
    </source>
</evidence>
<organism evidence="11 12">
    <name type="scientific">Flavobacterium piscinae</name>
    <dbReference type="NCBI Taxonomy" id="2506424"/>
    <lineage>
        <taxon>Bacteria</taxon>
        <taxon>Pseudomonadati</taxon>
        <taxon>Bacteroidota</taxon>
        <taxon>Flavobacteriia</taxon>
        <taxon>Flavobacteriales</taxon>
        <taxon>Flavobacteriaceae</taxon>
        <taxon>Flavobacterium</taxon>
    </lineage>
</organism>
<dbReference type="InterPro" id="IPR013498">
    <property type="entry name" value="Topo_IA_Znf"/>
</dbReference>
<dbReference type="Gene3D" id="3.30.65.10">
    <property type="entry name" value="Bacterial Topoisomerase I, domain 1"/>
    <property type="match status" value="2"/>
</dbReference>
<dbReference type="AlphaFoldDB" id="A0A4Q1KNR1"/>
<dbReference type="SUPFAM" id="SSF57783">
    <property type="entry name" value="Zinc beta-ribbon"/>
    <property type="match status" value="1"/>
</dbReference>
<dbReference type="Proteomes" id="UP000289734">
    <property type="component" value="Unassembled WGS sequence"/>
</dbReference>
<protein>
    <recommendedName>
        <fullName evidence="7">DNA 3'-5' helicase</fullName>
        <ecNumber evidence="7">5.6.2.4</ecNumber>
    </recommendedName>
</protein>
<dbReference type="PANTHER" id="PTHR11070:SF63">
    <property type="entry name" value="DNA HELICASE IV"/>
    <property type="match status" value="1"/>
</dbReference>
<proteinExistence type="predicted"/>
<comment type="caution">
    <text evidence="11">The sequence shown here is derived from an EMBL/GenBank/DDBJ whole genome shotgun (WGS) entry which is preliminary data.</text>
</comment>
<keyword evidence="4 9" id="KW-0067">ATP-binding</keyword>
<dbReference type="GO" id="GO:0005694">
    <property type="term" value="C:chromosome"/>
    <property type="evidence" value="ECO:0007669"/>
    <property type="project" value="InterPro"/>
</dbReference>
<gene>
    <name evidence="11" type="ORF">EQG68_09605</name>
</gene>
<sequence length="890" mass="104077">MIFILGILLIIALLYFVIFLPWLKQKKYQNPTYLTHLAQISLFFDTLDQLDDYVTWVHRDALKKQFEAVGKYFKSKTSYYKKESKVKAFNELFQDFDHYIVHYNTNYVQSQKEKLRDYFDEVEGKKLDDQQRTAILTDEYSNLIIAGAGSGKTLTILGKVKYLLEQKKVKLENILLLSFTKKTVEELNERLQKIGLATRATTFHKLGYDSIKRFQSAVPAVTNENTAGKLIKSFFEKELLDHPEALQAFVEYVACFMNIPEEHDSYDSLGEKLDTEKGIDFQTLKSKCEPEPLNKVTKASLDTMQGEKVRSVEELTIANFLYLNGIEYDYEKRYPYGDVVYQPDFYLKDYDIYLEHFGVNEDNTAKWLTPYNEQKYIAEMELKRETHKTYHTKLIETYSYYNRDKVLLDKLKELLEKEQVIFKPRDVKSIYTKVTENEKNFGQEITKLVETFINLSKSRQLDYASITQLFLDKNKTKNDYMLQRQQLFLQFALPVLKKYDQALNDANEIDFNDMINLATQLIQHNQPTLTYQYIIIDEYQDISYSRFHLIKTIRELSGARLICVGDDWQSIYRFAGSDISLFSHFEKYVGKHEKLFIEQTYRNSQSLIDITSKYIQKNKKQIPKNPTSQKESLENPIQFVYYSPHNADDVFIRAVEQLIQKMGHKPILVLGRHSFDINEFIKLTPNSRIKYNERNDTITIKGLEDLDINYITVHKSKGLEADNVIVLNLKNHLLGFPNKMTDDPMLALLLSDDEEYRFAEERRLFYVALTRTKNEVVLLIPTDVSLFAEELLTDNAFLFSANDEKVNKTNCPYCQTGYLVVRQNPIKNNHFLGCSHYPSCNQTFNDITILENTLLCSSCESGFMTKRKGHYGDFLGCTNYPKCRNTIDLG</sequence>